<feature type="compositionally biased region" description="Low complexity" evidence="6">
    <location>
        <begin position="850"/>
        <end position="864"/>
    </location>
</feature>
<feature type="binding site" evidence="5">
    <location>
        <position position="744"/>
    </location>
    <ligand>
        <name>S-adenosyl-L-methionine</name>
        <dbReference type="ChEBI" id="CHEBI:59789"/>
    </ligand>
</feature>
<evidence type="ECO:0000256" key="3">
    <source>
        <dbReference type="ARBA" id="ARBA00022691"/>
    </source>
</evidence>
<evidence type="ECO:0000256" key="1">
    <source>
        <dbReference type="ARBA" id="ARBA00022603"/>
    </source>
</evidence>
<proteinExistence type="inferred from homology"/>
<feature type="compositionally biased region" description="Low complexity" evidence="6">
    <location>
        <begin position="1093"/>
        <end position="1107"/>
    </location>
</feature>
<feature type="active site" description="Nucleophile" evidence="5">
    <location>
        <position position="920"/>
    </location>
</feature>
<comment type="caution">
    <text evidence="5">Lacks conserved residue(s) required for the propagation of feature annotation.</text>
</comment>
<gene>
    <name evidence="9" type="ORF">HOO65_070092</name>
</gene>
<dbReference type="PRINTS" id="PR02008">
    <property type="entry name" value="RCMTFAMILY"/>
</dbReference>
<evidence type="ECO:0000256" key="4">
    <source>
        <dbReference type="ARBA" id="ARBA00022884"/>
    </source>
</evidence>
<feature type="region of interest" description="Disordered" evidence="6">
    <location>
        <begin position="355"/>
        <end position="398"/>
    </location>
</feature>
<dbReference type="InterPro" id="IPR023267">
    <property type="entry name" value="RCMT"/>
</dbReference>
<protein>
    <submittedName>
        <fullName evidence="9">25S rRNA (Cytosine(2278)-C(5))-methyltransferase</fullName>
    </submittedName>
</protein>
<dbReference type="GeneID" id="98120197"/>
<dbReference type="Pfam" id="PF21153">
    <property type="entry name" value="NSUN5_N"/>
    <property type="match status" value="1"/>
</dbReference>
<feature type="signal peptide" evidence="7">
    <location>
        <begin position="1"/>
        <end position="25"/>
    </location>
</feature>
<evidence type="ECO:0000256" key="7">
    <source>
        <dbReference type="SAM" id="SignalP"/>
    </source>
</evidence>
<dbReference type="EMBL" id="JABSNW010000007">
    <property type="protein sequence ID" value="KAL2885630.1"/>
    <property type="molecule type" value="Genomic_DNA"/>
</dbReference>
<feature type="binding site" evidence="5">
    <location>
        <position position="791"/>
    </location>
    <ligand>
        <name>S-adenosyl-L-methionine</name>
        <dbReference type="ChEBI" id="CHEBI:59789"/>
    </ligand>
</feature>
<dbReference type="InterPro" id="IPR048889">
    <property type="entry name" value="NSUN5_RCM1_N"/>
</dbReference>
<dbReference type="PANTHER" id="PTHR43662">
    <property type="match status" value="1"/>
</dbReference>
<evidence type="ECO:0000256" key="2">
    <source>
        <dbReference type="ARBA" id="ARBA00022679"/>
    </source>
</evidence>
<dbReference type="PANTHER" id="PTHR43662:SF11">
    <property type="entry name" value="WSC DOMAIN-CONTAINING PROTEIN"/>
    <property type="match status" value="1"/>
</dbReference>
<dbReference type="Gene3D" id="3.30.70.1170">
    <property type="entry name" value="Sun protein, domain 3"/>
    <property type="match status" value="1"/>
</dbReference>
<keyword evidence="3 5" id="KW-0949">S-adenosyl-L-methionine</keyword>
<evidence type="ECO:0000313" key="9">
    <source>
        <dbReference type="EMBL" id="KAL2885630.1"/>
    </source>
</evidence>
<evidence type="ECO:0000313" key="10">
    <source>
        <dbReference type="Proteomes" id="UP001610728"/>
    </source>
</evidence>
<dbReference type="InterPro" id="IPR049560">
    <property type="entry name" value="MeTrfase_RsmB-F_NOP2_cat"/>
</dbReference>
<evidence type="ECO:0000259" key="8">
    <source>
        <dbReference type="PROSITE" id="PS51686"/>
    </source>
</evidence>
<dbReference type="Pfam" id="PF01189">
    <property type="entry name" value="Methyltr_RsmB-F"/>
    <property type="match status" value="1"/>
</dbReference>
<keyword evidence="2 5" id="KW-0808">Transferase</keyword>
<evidence type="ECO:0000256" key="5">
    <source>
        <dbReference type="PROSITE-ProRule" id="PRU01023"/>
    </source>
</evidence>
<keyword evidence="7" id="KW-0732">Signal</keyword>
<feature type="region of interest" description="Disordered" evidence="6">
    <location>
        <begin position="179"/>
        <end position="212"/>
    </location>
</feature>
<keyword evidence="4 5" id="KW-0694">RNA-binding</keyword>
<organism evidence="9 10">
    <name type="scientific">Ceratocystis lukuohia</name>
    <dbReference type="NCBI Taxonomy" id="2019550"/>
    <lineage>
        <taxon>Eukaryota</taxon>
        <taxon>Fungi</taxon>
        <taxon>Dikarya</taxon>
        <taxon>Ascomycota</taxon>
        <taxon>Pezizomycotina</taxon>
        <taxon>Sordariomycetes</taxon>
        <taxon>Hypocreomycetidae</taxon>
        <taxon>Microascales</taxon>
        <taxon>Ceratocystidaceae</taxon>
        <taxon>Ceratocystis</taxon>
    </lineage>
</organism>
<dbReference type="InterPro" id="IPR029063">
    <property type="entry name" value="SAM-dependent_MTases_sf"/>
</dbReference>
<accession>A0ABR4MBH5</accession>
<dbReference type="Pfam" id="PF21148">
    <property type="entry name" value="NSUN5_fdxn-like"/>
    <property type="match status" value="1"/>
</dbReference>
<feature type="domain" description="SAM-dependent MTase RsmB/NOP-type" evidence="8">
    <location>
        <begin position="603"/>
        <end position="1001"/>
    </location>
</feature>
<dbReference type="SUPFAM" id="SSF53335">
    <property type="entry name" value="S-adenosyl-L-methionine-dependent methyltransferases"/>
    <property type="match status" value="1"/>
</dbReference>
<sequence length="1107" mass="117612">MKSPKLASGLLALALALFGPSSAVAAPKTSRTFAVMRFNGKEIHNGRVDPIVNPNDFSPHVHTVQGSTGFGPSANGESLRAANCTNSKLKGDMSNYWFPRMYFRDPSSGEIEAVPMFYTNVYYFFEPTDDELTAFPLGLSMLSGNVSLRTPPTSRSGAQVLDPKDGEIQPVGFTCPRNSYSPPSWPADSDGETVGIQDPNNQGQGVGFPNQNCDGYASPMRADIHFPSCYNPEAGVASHKENMAWPTSGNGATAEARASGRANCPEGWVHVPHLFLEVYWDTASFADRWTPGGNSQPFVLSNGDATGYSLHADFMSGWDETLLQNIIDNCNAGHQGMEYCPGVADQVNTEECSVPPFIDEDVDGPFQSLPGGQEITGWSYGSGSGSGSGSKSSASAVSSSSASQTATYKVYEAKASVSSSSSTPAPVVPAPTSSVSSPAEYAAPVSAVTSSSSPQASGSPRTTNLTSTVLPMSLYYEAADVLRTLDTAPGSLKNRVFKRKDLKSSAAQVYALAIESCKWSGILREVIDATDLLKSERKITPVLALLLVHDLLLTKGGISLPASHGLRAAIERHKGRLASELTRARIRRKQPTLDALRQLVEQENKSEDAGYPRWIRVNTILSDVATELQTTFKGFTQVGSVAEVMAAAPGTAIHVDEHIPNLLAASPGTDVTKTEAYRTGRIIFQDKASCFPAYLLDPMPEHGDVIDGCAAPGNKTSHLAALLWDRRGEAQAANVKRSLVYAYEKSRQRSEILTKMIGIAGAKDIVRIAFGQDFLQTDPESMDFVSSLLLDPSCSGSGILGRDSNPTLYLPTPYEKPAPGPGKGAGAKLKPGATKDTVNVSSKKRKRPASDAQEAQAETADDPSAAAARVLLDDDGNPIFAASSAQELDARLRALASFQLKIVLHALSFPGARRITYSTCSVHAEENEGVVRAALASDVARRRGWRVLSREEQVRGLREWPVRGDKAAAGGDEKVAEACIRSYKGDGRGLMGFFVAGFIRDGDGCGAGAEAEPFVRDESGMIVRQPGTGMPLLKKTGEFVELLEGDELEATATEDSDDDSESGSESESGSDDESRNGSGGVSASGDHSEDESSSNSDAGGSWAGFED</sequence>
<feature type="compositionally biased region" description="Acidic residues" evidence="6">
    <location>
        <begin position="1045"/>
        <end position="1071"/>
    </location>
</feature>
<reference evidence="9 10" key="1">
    <citation type="submission" date="2020-05" db="EMBL/GenBank/DDBJ databases">
        <title>Ceratocystis lukuohia genome.</title>
        <authorList>
            <person name="Harrington T.C."/>
            <person name="Kim K."/>
            <person name="Mayers C.G."/>
        </authorList>
    </citation>
    <scope>NUCLEOTIDE SEQUENCE [LARGE SCALE GENOMIC DNA]</scope>
    <source>
        <strain evidence="9 10">C4212</strain>
    </source>
</reference>
<comment type="caution">
    <text evidence="9">The sequence shown here is derived from an EMBL/GenBank/DDBJ whole genome shotgun (WGS) entry which is preliminary data.</text>
</comment>
<dbReference type="PROSITE" id="PS51686">
    <property type="entry name" value="SAM_MT_RSMB_NOP"/>
    <property type="match status" value="1"/>
</dbReference>
<name>A0ABR4MBH5_9PEZI</name>
<dbReference type="RefSeq" id="XP_070856810.1">
    <property type="nucleotide sequence ID" value="XM_071004797.1"/>
</dbReference>
<feature type="compositionally biased region" description="Low complexity" evidence="6">
    <location>
        <begin position="389"/>
        <end position="398"/>
    </location>
</feature>
<dbReference type="InterPro" id="IPR001678">
    <property type="entry name" value="MeTrfase_RsmB-F_NOP2_dom"/>
</dbReference>
<keyword evidence="1 5" id="KW-0489">Methyltransferase</keyword>
<comment type="similarity">
    <text evidence="5">Belongs to the class I-like SAM-binding methyltransferase superfamily. RsmB/NOP family.</text>
</comment>
<feature type="region of interest" description="Disordered" evidence="6">
    <location>
        <begin position="1045"/>
        <end position="1107"/>
    </location>
</feature>
<evidence type="ECO:0000256" key="6">
    <source>
        <dbReference type="SAM" id="MobiDB-lite"/>
    </source>
</evidence>
<dbReference type="Pfam" id="PF09362">
    <property type="entry name" value="DUF1996"/>
    <property type="match status" value="1"/>
</dbReference>
<feature type="compositionally biased region" description="Polar residues" evidence="6">
    <location>
        <begin position="198"/>
        <end position="212"/>
    </location>
</feature>
<feature type="chain" id="PRO_5047012033" evidence="7">
    <location>
        <begin position="26"/>
        <end position="1107"/>
    </location>
</feature>
<dbReference type="InterPro" id="IPR018535">
    <property type="entry name" value="DUF1996"/>
</dbReference>
<dbReference type="Proteomes" id="UP001610728">
    <property type="component" value="Unassembled WGS sequence"/>
</dbReference>
<dbReference type="Gene3D" id="3.40.50.150">
    <property type="entry name" value="Vaccinia Virus protein VP39"/>
    <property type="match status" value="1"/>
</dbReference>
<feature type="binding site" evidence="5">
    <location>
        <begin position="709"/>
        <end position="715"/>
    </location>
    <ligand>
        <name>S-adenosyl-L-methionine</name>
        <dbReference type="ChEBI" id="CHEBI:59789"/>
    </ligand>
</feature>
<dbReference type="InterPro" id="IPR049561">
    <property type="entry name" value="NSUN5_7_fdxn-like"/>
</dbReference>
<keyword evidence="10" id="KW-1185">Reference proteome</keyword>
<feature type="region of interest" description="Disordered" evidence="6">
    <location>
        <begin position="806"/>
        <end position="864"/>
    </location>
</feature>